<gene>
    <name evidence="2" type="ORF">Stube_46640</name>
</gene>
<dbReference type="Proteomes" id="UP000431826">
    <property type="component" value="Unassembled WGS sequence"/>
</dbReference>
<dbReference type="OrthoDB" id="4570646at2"/>
<dbReference type="InterPro" id="IPR007278">
    <property type="entry name" value="DUF397"/>
</dbReference>
<dbReference type="GeneID" id="96285748"/>
<comment type="caution">
    <text evidence="2">The sequence shown here is derived from an EMBL/GenBank/DDBJ whole genome shotgun (WGS) entry which is preliminary data.</text>
</comment>
<proteinExistence type="predicted"/>
<reference evidence="2 3" key="1">
    <citation type="submission" date="2019-12" db="EMBL/GenBank/DDBJ databases">
        <title>Whole genome shotgun sequence of Streptomyces tubercidicus NBRC 13090.</title>
        <authorList>
            <person name="Ichikawa N."/>
            <person name="Kimura A."/>
            <person name="Kitahashi Y."/>
            <person name="Komaki H."/>
            <person name="Tamura T."/>
        </authorList>
    </citation>
    <scope>NUCLEOTIDE SEQUENCE [LARGE SCALE GENOMIC DNA]</scope>
    <source>
        <strain evidence="2 3">NBRC 13090</strain>
    </source>
</reference>
<organism evidence="2 3">
    <name type="scientific">Streptomyces tubercidicus</name>
    <dbReference type="NCBI Taxonomy" id="47759"/>
    <lineage>
        <taxon>Bacteria</taxon>
        <taxon>Bacillati</taxon>
        <taxon>Actinomycetota</taxon>
        <taxon>Actinomycetes</taxon>
        <taxon>Kitasatosporales</taxon>
        <taxon>Streptomycetaceae</taxon>
        <taxon>Streptomyces</taxon>
    </lineage>
</organism>
<feature type="domain" description="DUF397" evidence="1">
    <location>
        <begin position="33"/>
        <end position="89"/>
    </location>
</feature>
<protein>
    <submittedName>
        <fullName evidence="2">Toxin</fullName>
    </submittedName>
</protein>
<dbReference type="RefSeq" id="WP_159746162.1">
    <property type="nucleotide sequence ID" value="NZ_BLIR01000001.1"/>
</dbReference>
<name>A0A640UYY7_9ACTN</name>
<evidence type="ECO:0000313" key="3">
    <source>
        <dbReference type="Proteomes" id="UP000431826"/>
    </source>
</evidence>
<dbReference type="Pfam" id="PF04149">
    <property type="entry name" value="DUF397"/>
    <property type="match status" value="2"/>
</dbReference>
<keyword evidence="3" id="KW-1185">Reference proteome</keyword>
<feature type="domain" description="DUF397" evidence="1">
    <location>
        <begin position="10"/>
        <end position="28"/>
    </location>
</feature>
<dbReference type="EMBL" id="BLIR01000001">
    <property type="protein sequence ID" value="GFE39991.1"/>
    <property type="molecule type" value="Genomic_DNA"/>
</dbReference>
<evidence type="ECO:0000259" key="1">
    <source>
        <dbReference type="Pfam" id="PF04149"/>
    </source>
</evidence>
<accession>A0A640UYY7</accession>
<sequence length="95" mass="10123">MSAALNLAGAEWLKSSYSDANGGDCVEFSRTFTWVKSSYSDASGGDCLEFSRGLTEPHGLVPVRDSKDPDGPALIFPARGWSSFVSAVKRGQFTA</sequence>
<evidence type="ECO:0000313" key="2">
    <source>
        <dbReference type="EMBL" id="GFE39991.1"/>
    </source>
</evidence>
<dbReference type="AlphaFoldDB" id="A0A640UYY7"/>